<evidence type="ECO:0000256" key="1">
    <source>
        <dbReference type="SAM" id="SignalP"/>
    </source>
</evidence>
<feature type="signal peptide" evidence="1">
    <location>
        <begin position="1"/>
        <end position="30"/>
    </location>
</feature>
<name>A0A9X2BXM5_9PROT</name>
<protein>
    <submittedName>
        <fullName evidence="2">Uncharacterized protein</fullName>
    </submittedName>
</protein>
<gene>
    <name evidence="2" type="ORF">M0638_23840</name>
</gene>
<proteinExistence type="predicted"/>
<feature type="chain" id="PRO_5040966011" evidence="1">
    <location>
        <begin position="31"/>
        <end position="195"/>
    </location>
</feature>
<dbReference type="AlphaFoldDB" id="A0A9X2BXM5"/>
<dbReference type="PROSITE" id="PS51318">
    <property type="entry name" value="TAT"/>
    <property type="match status" value="1"/>
</dbReference>
<accession>A0A9X2BXM5</accession>
<keyword evidence="3" id="KW-1185">Reference proteome</keyword>
<dbReference type="EMBL" id="JALPRX010000120">
    <property type="protein sequence ID" value="MCK8787406.1"/>
    <property type="molecule type" value="Genomic_DNA"/>
</dbReference>
<dbReference type="RefSeq" id="WP_248669456.1">
    <property type="nucleotide sequence ID" value="NZ_JALPRX010000120.1"/>
</dbReference>
<sequence>MTSRRLLLAACAALALGTGFGGLASSVVQAAGPAMVEDRVTLLATVETIDMATRTVLLRSSSGNLFTVKAGPEVRNLAQVRPGDRVTVDYYQAVAVQMGAPGSAPPPTADSAEYRAALGERPAAGAYEAMSVRVTVVSIDRATYRVSFLDPGNSLHTVVVRAEPMRNFVRTLRPGDQVDIHYVEELAVSIEPAAR</sequence>
<reference evidence="2" key="1">
    <citation type="submission" date="2022-04" db="EMBL/GenBank/DDBJ databases">
        <title>Roseomonas acroporae sp. nov., isolated from coral Acropora digitifera.</title>
        <authorList>
            <person name="Sun H."/>
        </authorList>
    </citation>
    <scope>NUCLEOTIDE SEQUENCE</scope>
    <source>
        <strain evidence="2">NAR14</strain>
    </source>
</reference>
<keyword evidence="1" id="KW-0732">Signal</keyword>
<dbReference type="Proteomes" id="UP001139516">
    <property type="component" value="Unassembled WGS sequence"/>
</dbReference>
<dbReference type="InterPro" id="IPR006311">
    <property type="entry name" value="TAT_signal"/>
</dbReference>
<comment type="caution">
    <text evidence="2">The sequence shown here is derived from an EMBL/GenBank/DDBJ whole genome shotgun (WGS) entry which is preliminary data.</text>
</comment>
<evidence type="ECO:0000313" key="3">
    <source>
        <dbReference type="Proteomes" id="UP001139516"/>
    </source>
</evidence>
<organism evidence="2 3">
    <name type="scientific">Roseomonas acroporae</name>
    <dbReference type="NCBI Taxonomy" id="2937791"/>
    <lineage>
        <taxon>Bacteria</taxon>
        <taxon>Pseudomonadati</taxon>
        <taxon>Pseudomonadota</taxon>
        <taxon>Alphaproteobacteria</taxon>
        <taxon>Acetobacterales</taxon>
        <taxon>Roseomonadaceae</taxon>
        <taxon>Roseomonas</taxon>
    </lineage>
</organism>
<evidence type="ECO:0000313" key="2">
    <source>
        <dbReference type="EMBL" id="MCK8787406.1"/>
    </source>
</evidence>